<protein>
    <submittedName>
        <fullName evidence="2">Antibiotic biosynthesis monooxygenase</fullName>
    </submittedName>
</protein>
<dbReference type="InterPro" id="IPR050744">
    <property type="entry name" value="AI-2_Isomerase_LsrG"/>
</dbReference>
<proteinExistence type="predicted"/>
<sequence>MINLIVKFTTTLEGRATFMEALLENRKGAQQEEGFKGMNLFVDTKNPNIIFAYDSWENEAASESHKKTAHASNMMKVAESTLACAPDILILGETNPAPVPAKTPNSEDKLFIIFFIFKIKDGYRERLIERFGIHIENTRKEKGNLLFDLYTVEGQNDTLVVYEHWRKEADVWEIHMKQPYSEITGALMNEAVVGGLEQYMNFVTQI</sequence>
<comment type="caution">
    <text evidence="2">The sequence shown here is derived from an EMBL/GenBank/DDBJ whole genome shotgun (WGS) entry which is preliminary data.</text>
</comment>
<dbReference type="GO" id="GO:0004497">
    <property type="term" value="F:monooxygenase activity"/>
    <property type="evidence" value="ECO:0007669"/>
    <property type="project" value="UniProtKB-KW"/>
</dbReference>
<dbReference type="Pfam" id="PF03992">
    <property type="entry name" value="ABM"/>
    <property type="match status" value="2"/>
</dbReference>
<dbReference type="RefSeq" id="WP_198841867.1">
    <property type="nucleotide sequence ID" value="NZ_JAEHFJ010000006.1"/>
</dbReference>
<keyword evidence="2" id="KW-0560">Oxidoreductase</keyword>
<feature type="domain" description="ABM" evidence="1">
    <location>
        <begin position="2"/>
        <end position="91"/>
    </location>
</feature>
<dbReference type="PANTHER" id="PTHR33336">
    <property type="entry name" value="QUINOL MONOOXYGENASE YGIN-RELATED"/>
    <property type="match status" value="1"/>
</dbReference>
<accession>A0ABS0WT68</accession>
<gene>
    <name evidence="2" type="ORF">JBL43_13100</name>
</gene>
<organism evidence="2 3">
    <name type="scientific">Aureibaculum flavum</name>
    <dbReference type="NCBI Taxonomy" id="2795986"/>
    <lineage>
        <taxon>Bacteria</taxon>
        <taxon>Pseudomonadati</taxon>
        <taxon>Bacteroidota</taxon>
        <taxon>Flavobacteriia</taxon>
        <taxon>Flavobacteriales</taxon>
        <taxon>Flavobacteriaceae</taxon>
        <taxon>Aureibaculum</taxon>
    </lineage>
</organism>
<dbReference type="PANTHER" id="PTHR33336:SF3">
    <property type="entry name" value="ABM DOMAIN-CONTAINING PROTEIN"/>
    <property type="match status" value="1"/>
</dbReference>
<evidence type="ECO:0000313" key="2">
    <source>
        <dbReference type="EMBL" id="MBJ2175184.1"/>
    </source>
</evidence>
<reference evidence="2 3" key="1">
    <citation type="submission" date="2020-12" db="EMBL/GenBank/DDBJ databases">
        <title>Aureibaculum luteum sp. nov. and Aureibaculum flavum sp. nov., novel members of the family Flavobacteriaceae isolated from Antarctic intertidal sediments.</title>
        <authorList>
            <person name="He X."/>
            <person name="Zhang X."/>
        </authorList>
    </citation>
    <scope>NUCLEOTIDE SEQUENCE [LARGE SCALE GENOMIC DNA]</scope>
    <source>
        <strain evidence="2 3">A20</strain>
    </source>
</reference>
<dbReference type="InterPro" id="IPR011008">
    <property type="entry name" value="Dimeric_a/b-barrel"/>
</dbReference>
<evidence type="ECO:0000259" key="1">
    <source>
        <dbReference type="PROSITE" id="PS51725"/>
    </source>
</evidence>
<dbReference type="PROSITE" id="PS51725">
    <property type="entry name" value="ABM"/>
    <property type="match status" value="1"/>
</dbReference>
<keyword evidence="2" id="KW-0503">Monooxygenase</keyword>
<evidence type="ECO:0000313" key="3">
    <source>
        <dbReference type="Proteomes" id="UP000623301"/>
    </source>
</evidence>
<dbReference type="Proteomes" id="UP000623301">
    <property type="component" value="Unassembled WGS sequence"/>
</dbReference>
<dbReference type="SUPFAM" id="SSF54909">
    <property type="entry name" value="Dimeric alpha+beta barrel"/>
    <property type="match status" value="2"/>
</dbReference>
<keyword evidence="3" id="KW-1185">Reference proteome</keyword>
<name>A0ABS0WT68_9FLAO</name>
<dbReference type="EMBL" id="JAEHFJ010000006">
    <property type="protein sequence ID" value="MBJ2175184.1"/>
    <property type="molecule type" value="Genomic_DNA"/>
</dbReference>
<dbReference type="InterPro" id="IPR007138">
    <property type="entry name" value="ABM_dom"/>
</dbReference>
<dbReference type="Gene3D" id="3.30.70.100">
    <property type="match status" value="1"/>
</dbReference>